<evidence type="ECO:0000256" key="2">
    <source>
        <dbReference type="ARBA" id="ARBA00022692"/>
    </source>
</evidence>
<evidence type="ECO:0000256" key="6">
    <source>
        <dbReference type="ARBA" id="ARBA00038105"/>
    </source>
</evidence>
<reference evidence="10 11" key="1">
    <citation type="submission" date="2019-06" db="EMBL/GenBank/DDBJ databases">
        <title>Whole genome sequence for Cellvibrionaceae sp. R142.</title>
        <authorList>
            <person name="Wang G."/>
        </authorList>
    </citation>
    <scope>NUCLEOTIDE SEQUENCE [LARGE SCALE GENOMIC DNA]</scope>
    <source>
        <strain evidence="10 11">R142</strain>
    </source>
</reference>
<keyword evidence="11" id="KW-1185">Reference proteome</keyword>
<dbReference type="OrthoDB" id="9811070at2"/>
<dbReference type="EMBL" id="VHSG01000013">
    <property type="protein sequence ID" value="TQV78296.1"/>
    <property type="molecule type" value="Genomic_DNA"/>
</dbReference>
<dbReference type="PROSITE" id="PS50076">
    <property type="entry name" value="DNAJ_2"/>
    <property type="match status" value="1"/>
</dbReference>
<keyword evidence="3 8" id="KW-1133">Transmembrane helix</keyword>
<dbReference type="GO" id="GO:0016020">
    <property type="term" value="C:membrane"/>
    <property type="evidence" value="ECO:0007669"/>
    <property type="project" value="UniProtKB-SubCell"/>
</dbReference>
<proteinExistence type="inferred from homology"/>
<evidence type="ECO:0000313" key="10">
    <source>
        <dbReference type="EMBL" id="TQV78296.1"/>
    </source>
</evidence>
<keyword evidence="4 8" id="KW-0472">Membrane</keyword>
<feature type="transmembrane region" description="Helical" evidence="8">
    <location>
        <begin position="56"/>
        <end position="79"/>
    </location>
</feature>
<dbReference type="SUPFAM" id="SSF46565">
    <property type="entry name" value="Chaperone J-domain"/>
    <property type="match status" value="1"/>
</dbReference>
<name>A0A545TM86_9GAMM</name>
<dbReference type="CDD" id="cd06257">
    <property type="entry name" value="DnaJ"/>
    <property type="match status" value="1"/>
</dbReference>
<keyword evidence="5" id="KW-0143">Chaperone</keyword>
<dbReference type="AlphaFoldDB" id="A0A545TM86"/>
<dbReference type="Proteomes" id="UP000319732">
    <property type="component" value="Unassembled WGS sequence"/>
</dbReference>
<evidence type="ECO:0000256" key="8">
    <source>
        <dbReference type="SAM" id="Phobius"/>
    </source>
</evidence>
<evidence type="ECO:0000259" key="9">
    <source>
        <dbReference type="PROSITE" id="PS50076"/>
    </source>
</evidence>
<comment type="similarity">
    <text evidence="6">Belongs to the TIM14 family.</text>
</comment>
<dbReference type="Pfam" id="PF00226">
    <property type="entry name" value="DnaJ"/>
    <property type="match status" value="1"/>
</dbReference>
<sequence length="249" mass="27365">MIRLLFALIVVAVVVLIMRRIRRQPPAQRRKLYWQFGAGAVIAVVLFGVLTGRMHWLGAIFAALIPFLRGLIPMLLRLAPLVQFWQRQRRPTVSSGNTSTVATSILQMQLDHDSGAMSGTVLEGPFKGAALDALEQEQLAELLRYCAAQDRESQQLLTAYLQRRFGADMFESAYGGEAGHDSGQPSQPGTGAMTEAEARQVLGVDAAADREDIIKAHRKLMQKLHPDRGGSDYLAAKINEAKDTLIKTG</sequence>
<evidence type="ECO:0000256" key="4">
    <source>
        <dbReference type="ARBA" id="ARBA00023136"/>
    </source>
</evidence>
<evidence type="ECO:0000313" key="11">
    <source>
        <dbReference type="Proteomes" id="UP000319732"/>
    </source>
</evidence>
<feature type="region of interest" description="Disordered" evidence="7">
    <location>
        <begin position="173"/>
        <end position="193"/>
    </location>
</feature>
<dbReference type="PANTHER" id="PTHR12763:SF28">
    <property type="entry name" value="GEO10507P1-RELATED"/>
    <property type="match status" value="1"/>
</dbReference>
<gene>
    <name evidence="10" type="ORF">FKG94_14380</name>
</gene>
<comment type="caution">
    <text evidence="10">The sequence shown here is derived from an EMBL/GenBank/DDBJ whole genome shotgun (WGS) entry which is preliminary data.</text>
</comment>
<feature type="domain" description="J" evidence="9">
    <location>
        <begin position="197"/>
        <end position="249"/>
    </location>
</feature>
<evidence type="ECO:0000256" key="7">
    <source>
        <dbReference type="SAM" id="MobiDB-lite"/>
    </source>
</evidence>
<dbReference type="Gene3D" id="1.10.287.110">
    <property type="entry name" value="DnaJ domain"/>
    <property type="match status" value="1"/>
</dbReference>
<keyword evidence="2 8" id="KW-0812">Transmembrane</keyword>
<evidence type="ECO:0000256" key="5">
    <source>
        <dbReference type="ARBA" id="ARBA00023186"/>
    </source>
</evidence>
<dbReference type="InterPro" id="IPR001623">
    <property type="entry name" value="DnaJ_domain"/>
</dbReference>
<dbReference type="InterPro" id="IPR036869">
    <property type="entry name" value="J_dom_sf"/>
</dbReference>
<evidence type="ECO:0000256" key="3">
    <source>
        <dbReference type="ARBA" id="ARBA00022989"/>
    </source>
</evidence>
<accession>A0A545TM86</accession>
<dbReference type="FunFam" id="1.10.287.110:FF:000001">
    <property type="entry name" value="Import inner membrane translocase subunit tim14"/>
    <property type="match status" value="1"/>
</dbReference>
<organism evidence="10 11">
    <name type="scientific">Exilibacterium tricleocarpae</name>
    <dbReference type="NCBI Taxonomy" id="2591008"/>
    <lineage>
        <taxon>Bacteria</taxon>
        <taxon>Pseudomonadati</taxon>
        <taxon>Pseudomonadota</taxon>
        <taxon>Gammaproteobacteria</taxon>
        <taxon>Cellvibrionales</taxon>
        <taxon>Cellvibrionaceae</taxon>
        <taxon>Exilibacterium</taxon>
    </lineage>
</organism>
<feature type="transmembrane region" description="Helical" evidence="8">
    <location>
        <begin position="33"/>
        <end position="50"/>
    </location>
</feature>
<comment type="subcellular location">
    <subcellularLocation>
        <location evidence="1">Membrane</location>
        <topology evidence="1">Single-pass membrane protein</topology>
    </subcellularLocation>
</comment>
<evidence type="ECO:0000256" key="1">
    <source>
        <dbReference type="ARBA" id="ARBA00004167"/>
    </source>
</evidence>
<feature type="transmembrane region" description="Helical" evidence="8">
    <location>
        <begin position="6"/>
        <end position="21"/>
    </location>
</feature>
<dbReference type="SMART" id="SM00271">
    <property type="entry name" value="DnaJ"/>
    <property type="match status" value="1"/>
</dbReference>
<dbReference type="PANTHER" id="PTHR12763">
    <property type="match status" value="1"/>
</dbReference>
<protein>
    <submittedName>
        <fullName evidence="10">Molecular chaperone DnaJ</fullName>
    </submittedName>
</protein>